<evidence type="ECO:0000313" key="2">
    <source>
        <dbReference type="EMBL" id="ANX03182.1"/>
    </source>
</evidence>
<accession>A0A1B1YR33</accession>
<dbReference type="InParanoid" id="A0A1B1YR33"/>
<evidence type="ECO:0000313" key="3">
    <source>
        <dbReference type="Proteomes" id="UP000092952"/>
    </source>
</evidence>
<dbReference type="KEGG" id="gbi:PG2T_02575"/>
<dbReference type="AlphaFoldDB" id="A0A1B1YR33"/>
<dbReference type="EMBL" id="CP014671">
    <property type="protein sequence ID" value="ANX03182.1"/>
    <property type="molecule type" value="Genomic_DNA"/>
</dbReference>
<proteinExistence type="predicted"/>
<protein>
    <submittedName>
        <fullName evidence="2">Uncharacterized protein</fullName>
    </submittedName>
</protein>
<keyword evidence="3" id="KW-1185">Reference proteome</keyword>
<dbReference type="Proteomes" id="UP000092952">
    <property type="component" value="Chromosome"/>
</dbReference>
<gene>
    <name evidence="2" type="ORF">PG2T_02575</name>
</gene>
<feature type="signal peptide" evidence="1">
    <location>
        <begin position="1"/>
        <end position="19"/>
    </location>
</feature>
<sequence length="148" mass="16311">MRSNGALLSLLLVVTSVGAQSIVETATEEQIRTASCAFMAMSKPAQSSLLRATEQYLKSKDSVSLIEAFQIDEVPNALGRCSDVHAAMTMKARPSNRDVGHFFDGSERALRLLVLEKVARTQGASAKEIKKIKDKTYEGLMQFNEEHY</sequence>
<feature type="chain" id="PRO_5008532936" evidence="1">
    <location>
        <begin position="20"/>
        <end position="148"/>
    </location>
</feature>
<reference evidence="3" key="1">
    <citation type="submission" date="2016-03" db="EMBL/GenBank/DDBJ databases">
        <title>Complete genome sequence of Solimmundus cernigliae, representing a novel lineage of polycyclic aromatic hydrocarbon degraders within the Gammaproteobacteria.</title>
        <authorList>
            <person name="Singleton D.R."/>
            <person name="Dickey A.N."/>
            <person name="Scholl E.H."/>
            <person name="Wright F.A."/>
            <person name="Aitken M.D."/>
        </authorList>
    </citation>
    <scope>NUCLEOTIDE SEQUENCE [LARGE SCALE GENOMIC DNA]</scope>
    <source>
        <strain evidence="3">TR3.2</strain>
    </source>
</reference>
<evidence type="ECO:0000256" key="1">
    <source>
        <dbReference type="SAM" id="SignalP"/>
    </source>
</evidence>
<name>A0A1B1YR33_9GAMM</name>
<organism evidence="2 3">
    <name type="scientific">Immundisolibacter cernigliae</name>
    <dbReference type="NCBI Taxonomy" id="1810504"/>
    <lineage>
        <taxon>Bacteria</taxon>
        <taxon>Pseudomonadati</taxon>
        <taxon>Pseudomonadota</taxon>
        <taxon>Gammaproteobacteria</taxon>
        <taxon>Immundisolibacterales</taxon>
        <taxon>Immundisolibacteraceae</taxon>
        <taxon>Immundisolibacter</taxon>
    </lineage>
</organism>
<keyword evidence="1" id="KW-0732">Signal</keyword>